<dbReference type="FunFam" id="3.20.20.190:FF:000084">
    <property type="match status" value="1"/>
</dbReference>
<feature type="region of interest" description="Disordered" evidence="9">
    <location>
        <begin position="112"/>
        <end position="147"/>
    </location>
</feature>
<keyword evidence="4 8" id="KW-0442">Lipid degradation</keyword>
<evidence type="ECO:0000256" key="7">
    <source>
        <dbReference type="PROSITE-ProRule" id="PRU00168"/>
    </source>
</evidence>
<dbReference type="InterPro" id="IPR015359">
    <property type="entry name" value="PLC_EF-hand-like"/>
</dbReference>
<dbReference type="PROSITE" id="PS50009">
    <property type="entry name" value="RASGEF_CAT"/>
    <property type="match status" value="1"/>
</dbReference>
<dbReference type="FunFam" id="3.20.20.190:FF:000070">
    <property type="entry name" value="Phosphoinositide phospholipase C"/>
    <property type="match status" value="1"/>
</dbReference>
<dbReference type="Pfam" id="PF00168">
    <property type="entry name" value="C2"/>
    <property type="match status" value="1"/>
</dbReference>
<dbReference type="GO" id="GO:0007265">
    <property type="term" value="P:Ras protein signal transduction"/>
    <property type="evidence" value="ECO:0007669"/>
    <property type="project" value="TreeGrafter"/>
</dbReference>
<comment type="catalytic activity">
    <reaction evidence="1 8">
        <text>a 1,2-diacyl-sn-glycero-3-phospho-(1D-myo-inositol-4,5-bisphosphate) + H2O = 1D-myo-inositol 1,4,5-trisphosphate + a 1,2-diacyl-sn-glycerol + H(+)</text>
        <dbReference type="Rhea" id="RHEA:33179"/>
        <dbReference type="ChEBI" id="CHEBI:15377"/>
        <dbReference type="ChEBI" id="CHEBI:15378"/>
        <dbReference type="ChEBI" id="CHEBI:17815"/>
        <dbReference type="ChEBI" id="CHEBI:58456"/>
        <dbReference type="ChEBI" id="CHEBI:203600"/>
        <dbReference type="EC" id="3.1.4.11"/>
    </reaction>
</comment>
<dbReference type="Gene3D" id="2.60.40.150">
    <property type="entry name" value="C2 domain"/>
    <property type="match status" value="1"/>
</dbReference>
<dbReference type="InterPro" id="IPR017946">
    <property type="entry name" value="PLC-like_Pdiesterase_TIM-brl"/>
</dbReference>
<dbReference type="InterPro" id="IPR001192">
    <property type="entry name" value="PI-PLC_fam"/>
</dbReference>
<evidence type="ECO:0000256" key="6">
    <source>
        <dbReference type="ARBA" id="ARBA00023224"/>
    </source>
</evidence>
<dbReference type="Gene3D" id="3.20.20.190">
    <property type="entry name" value="Phosphatidylinositol (PI) phosphodiesterase"/>
    <property type="match status" value="2"/>
</dbReference>
<dbReference type="CDD" id="cd00275">
    <property type="entry name" value="C2_PLC_like"/>
    <property type="match status" value="1"/>
</dbReference>
<feature type="region of interest" description="Disordered" evidence="9">
    <location>
        <begin position="1290"/>
        <end position="1314"/>
    </location>
</feature>
<dbReference type="PROSITE" id="PS50004">
    <property type="entry name" value="C2"/>
    <property type="match status" value="1"/>
</dbReference>
<dbReference type="GO" id="GO:0016042">
    <property type="term" value="P:lipid catabolic process"/>
    <property type="evidence" value="ECO:0007669"/>
    <property type="project" value="UniProtKB-KW"/>
</dbReference>
<dbReference type="VEuPathDB" id="VectorBase:AFUN009089"/>
<dbReference type="GO" id="GO:0048015">
    <property type="term" value="P:phosphatidylinositol-mediated signaling"/>
    <property type="evidence" value="ECO:0007669"/>
    <property type="project" value="TreeGrafter"/>
</dbReference>
<feature type="region of interest" description="Disordered" evidence="9">
    <location>
        <begin position="1243"/>
        <end position="1267"/>
    </location>
</feature>
<evidence type="ECO:0000256" key="4">
    <source>
        <dbReference type="ARBA" id="ARBA00022963"/>
    </source>
</evidence>
<dbReference type="Pfam" id="PF09279">
    <property type="entry name" value="EF-hand_like"/>
    <property type="match status" value="1"/>
</dbReference>
<dbReference type="FunFam" id="3.10.20.90:FF:000325">
    <property type="entry name" value="Phosphoinositide phospholipase C"/>
    <property type="match status" value="1"/>
</dbReference>
<dbReference type="SMART" id="SM00314">
    <property type="entry name" value="RA"/>
    <property type="match status" value="2"/>
</dbReference>
<dbReference type="PROSITE" id="PS50007">
    <property type="entry name" value="PIPLC_X_DOMAIN"/>
    <property type="match status" value="1"/>
</dbReference>
<feature type="compositionally biased region" description="Low complexity" evidence="9">
    <location>
        <begin position="132"/>
        <end position="147"/>
    </location>
</feature>
<dbReference type="PROSITE" id="PS50200">
    <property type="entry name" value="RA"/>
    <property type="match status" value="2"/>
</dbReference>
<keyword evidence="6" id="KW-0807">Transducer</keyword>
<keyword evidence="5 8" id="KW-0443">Lipid metabolism</keyword>
<dbReference type="EnsemblMetazoa" id="AFUN009089-RA">
    <property type="protein sequence ID" value="AFUN009089-PA"/>
    <property type="gene ID" value="AFUN009089"/>
</dbReference>
<evidence type="ECO:0000256" key="5">
    <source>
        <dbReference type="ARBA" id="ARBA00023098"/>
    </source>
</evidence>
<feature type="domain" description="Ras-GEF" evidence="12">
    <location>
        <begin position="191"/>
        <end position="435"/>
    </location>
</feature>
<dbReference type="SMART" id="SM00149">
    <property type="entry name" value="PLCYc"/>
    <property type="match status" value="1"/>
</dbReference>
<dbReference type="InterPro" id="IPR023578">
    <property type="entry name" value="Ras_GEF_dom_sf"/>
</dbReference>
<evidence type="ECO:0000256" key="2">
    <source>
        <dbReference type="ARBA" id="ARBA00012368"/>
    </source>
</evidence>
<dbReference type="SUPFAM" id="SSF47473">
    <property type="entry name" value="EF-hand"/>
    <property type="match status" value="1"/>
</dbReference>
<dbReference type="Pfam" id="PF00788">
    <property type="entry name" value="RA"/>
    <property type="match status" value="2"/>
</dbReference>
<feature type="region of interest" description="Disordered" evidence="9">
    <location>
        <begin position="1337"/>
        <end position="1378"/>
    </location>
</feature>
<dbReference type="FunFam" id="3.10.20.90:FF:000238">
    <property type="entry name" value="Phosphoinositide phospholipase C"/>
    <property type="match status" value="1"/>
</dbReference>
<dbReference type="PANTHER" id="PTHR10336">
    <property type="entry name" value="PHOSPHOINOSITIDE-SPECIFIC PHOSPHOLIPASE C FAMILY PROTEIN"/>
    <property type="match status" value="1"/>
</dbReference>
<feature type="compositionally biased region" description="Polar residues" evidence="9">
    <location>
        <begin position="1339"/>
        <end position="1349"/>
    </location>
</feature>
<evidence type="ECO:0000256" key="8">
    <source>
        <dbReference type="RuleBase" id="RU361133"/>
    </source>
</evidence>
<feature type="compositionally biased region" description="Basic residues" evidence="9">
    <location>
        <begin position="2070"/>
        <end position="2079"/>
    </location>
</feature>
<dbReference type="Pfam" id="PF00388">
    <property type="entry name" value="PI-PLC-X"/>
    <property type="match status" value="1"/>
</dbReference>
<dbReference type="GO" id="GO:0004435">
    <property type="term" value="F:phosphatidylinositol-4,5-bisphosphate phospholipase C activity"/>
    <property type="evidence" value="ECO:0007669"/>
    <property type="project" value="UniProtKB-EC"/>
</dbReference>
<name>A0A182RS41_ANOFN</name>
<dbReference type="SMART" id="SM00148">
    <property type="entry name" value="PLCXc"/>
    <property type="match status" value="1"/>
</dbReference>
<dbReference type="InterPro" id="IPR001711">
    <property type="entry name" value="PLipase_C_Pinositol-sp_Y"/>
</dbReference>
<proteinExistence type="predicted"/>
<feature type="compositionally biased region" description="Low complexity" evidence="9">
    <location>
        <begin position="1350"/>
        <end position="1378"/>
    </location>
</feature>
<feature type="domain" description="C2" evidence="10">
    <location>
        <begin position="1546"/>
        <end position="1671"/>
    </location>
</feature>
<dbReference type="Pfam" id="PF00387">
    <property type="entry name" value="PI-PLC-Y"/>
    <property type="match status" value="1"/>
</dbReference>
<dbReference type="STRING" id="62324.A0A182RS41"/>
<dbReference type="VEuPathDB" id="VectorBase:AFUN2_009593"/>
<dbReference type="FunFam" id="1.10.238.10:FF:000092">
    <property type="entry name" value="Phosphoinositide phospholipase C"/>
    <property type="match status" value="1"/>
</dbReference>
<dbReference type="FunFam" id="2.60.40.150:FF:000183">
    <property type="entry name" value="Phosphoinositide phospholipase C"/>
    <property type="match status" value="1"/>
</dbReference>
<dbReference type="SMART" id="SM00147">
    <property type="entry name" value="RasGEF"/>
    <property type="match status" value="1"/>
</dbReference>
<evidence type="ECO:0000259" key="13">
    <source>
        <dbReference type="PROSITE" id="PS50200"/>
    </source>
</evidence>
<evidence type="ECO:0000256" key="3">
    <source>
        <dbReference type="ARBA" id="ARBA00022801"/>
    </source>
</evidence>
<feature type="domain" description="Ras-associating" evidence="13">
    <location>
        <begin position="1907"/>
        <end position="1991"/>
    </location>
</feature>
<feature type="domain" description="PI-PLC Y-box" evidence="11">
    <location>
        <begin position="1438"/>
        <end position="1540"/>
    </location>
</feature>
<dbReference type="Gene3D" id="3.10.20.90">
    <property type="entry name" value="Phosphatidylinositol 3-kinase Catalytic Subunit, Chain A, domain 1"/>
    <property type="match status" value="2"/>
</dbReference>
<dbReference type="CDD" id="cd17114">
    <property type="entry name" value="RA_PLC-epsilon"/>
    <property type="match status" value="1"/>
</dbReference>
<dbReference type="Pfam" id="PF00617">
    <property type="entry name" value="RasGEF"/>
    <property type="match status" value="1"/>
</dbReference>
<dbReference type="InterPro" id="IPR001895">
    <property type="entry name" value="RASGEF_cat_dom"/>
</dbReference>
<dbReference type="SMART" id="SM00239">
    <property type="entry name" value="C2"/>
    <property type="match status" value="1"/>
</dbReference>
<dbReference type="InterPro" id="IPR011992">
    <property type="entry name" value="EF-hand-dom_pair"/>
</dbReference>
<evidence type="ECO:0000259" key="12">
    <source>
        <dbReference type="PROSITE" id="PS50009"/>
    </source>
</evidence>
<organism evidence="14">
    <name type="scientific">Anopheles funestus</name>
    <name type="common">African malaria mosquito</name>
    <dbReference type="NCBI Taxonomy" id="62324"/>
    <lineage>
        <taxon>Eukaryota</taxon>
        <taxon>Metazoa</taxon>
        <taxon>Ecdysozoa</taxon>
        <taxon>Arthropoda</taxon>
        <taxon>Hexapoda</taxon>
        <taxon>Insecta</taxon>
        <taxon>Pterygota</taxon>
        <taxon>Neoptera</taxon>
        <taxon>Endopterygota</taxon>
        <taxon>Diptera</taxon>
        <taxon>Nematocera</taxon>
        <taxon>Culicoidea</taxon>
        <taxon>Culicidae</taxon>
        <taxon>Anophelinae</taxon>
        <taxon>Anopheles</taxon>
    </lineage>
</organism>
<feature type="compositionally biased region" description="Low complexity" evidence="9">
    <location>
        <begin position="2041"/>
        <end position="2064"/>
    </location>
</feature>
<dbReference type="InterPro" id="IPR036964">
    <property type="entry name" value="RASGEF_cat_dom_sf"/>
</dbReference>
<keyword evidence="3 8" id="KW-0378">Hydrolase</keyword>
<dbReference type="InterPro" id="IPR029071">
    <property type="entry name" value="Ubiquitin-like_domsf"/>
</dbReference>
<protein>
    <recommendedName>
        <fullName evidence="2 8">Phosphoinositide phospholipase C</fullName>
        <ecNumber evidence="2 8">3.1.4.11</ecNumber>
    </recommendedName>
</protein>
<feature type="compositionally biased region" description="Gly residues" evidence="9">
    <location>
        <begin position="825"/>
        <end position="839"/>
    </location>
</feature>
<feature type="compositionally biased region" description="Low complexity" evidence="9">
    <location>
        <begin position="2012"/>
        <end position="2031"/>
    </location>
</feature>
<feature type="region of interest" description="Disordered" evidence="9">
    <location>
        <begin position="819"/>
        <end position="852"/>
    </location>
</feature>
<accession>A0A182RS41</accession>
<dbReference type="EC" id="3.1.4.11" evidence="2 8"/>
<feature type="region of interest" description="Disordered" evidence="9">
    <location>
        <begin position="2012"/>
        <end position="2129"/>
    </location>
</feature>
<feature type="compositionally biased region" description="Acidic residues" evidence="9">
    <location>
        <begin position="1255"/>
        <end position="1267"/>
    </location>
</feature>
<keyword evidence="7" id="KW-0344">Guanine-nucleotide releasing factor</keyword>
<dbReference type="SUPFAM" id="SSF51695">
    <property type="entry name" value="PLC-like phosphodiesterases"/>
    <property type="match status" value="2"/>
</dbReference>
<evidence type="ECO:0000259" key="10">
    <source>
        <dbReference type="PROSITE" id="PS50004"/>
    </source>
</evidence>
<sequence length="2144" mass="240051">MREAFPSLPFDNITEEKLLLLLLLAARPSPTAQHEPHHDDVRRPDELTIIGEKIIINREGETIKQTLVDNEHDQPTLQKNAVLDTDDTAQSHAGHLPAAVLTAATAAATASTTATTSPSVSSTTHHQHQHHQQQQQHQQQHSVAASATAAAATFSTTATTSISSSSGTAALAAAPVPFSGELEELQYILHFPEEVALRITDMEYQLFYQVSPVDFINEAILELKRERCGVVAGGGRDGGSIQSPFSSFISSLNPIRKRFDETSAWTNYIVLSQGTQDERKAAFACLLRVAISCWNIGNFNGAKEIVDGLKSIKKEAFWTSATDRTGRNTVYEFLTTVFDSFEYDNAVTRALDIPTCRMIPYFRNHVDEIKTLLLTVPQSIGPTGSDGGENPVEKYFLGEVKPLPLREDEEFIARLLPLALPIDCRVRTPVPTEPPDIPSDESTEPLLLSDDRDESSGVAEADREELLDQIQLRAEPAVNRLTAFIDHHDQLCRELPHSLLEYLRAAANSPRQTKTPLYIYQPSNLQEQEEDYEVEIGNYNPVQPLFYDHGISIIPLSSQKTNAIDHHILQILHHGTTCVLWEPETPSDRSSYVYLRLERSCSFVSWQRTAWRRIKSQQDFSLNVNPEEIVAWKFANRYASNVGELEGQCQNLDEGMLDLGTIKEINMGSRNHEYDAEILAAGKRFGLTHVECCVTLLYGNSASENRILCILCPPMLCRAWYVGLNWMLRGIRRQQILIDRSMLWLKELYIQLYFEEGACSEPSVADAIKAFGGRCYGLSSIKSWSGSQINDASETSTVAKKDSSTTKIRKKRSVVNLLNQANPTGSGGGSGGGGSGSGGDTTPSDTMLLDTRDYRTRSIERRRERNGSNDQLWQNVKHLRIGSVTYDTQLDFLSFVSLYRSFSLIARQDLRDIFDQLSVTTISRTTLNGEKSRSAPELSEAMVKRKIGLLTRNCSLDMDLTEAKHTQKKYFDAIAASSIAHIAASNDFLSCSNKVITISTLKKFLETRQMEIKTDEDVKAIIQRHEPEAAHRIENCLSFEGFARYMIDKDNYAFLSEIMPESTYMNLPMSHYYIASSHNTYLTGHQLKGESSVELYSQVLLTGARCVELDCWDGDDGTPVIYHGHTFTTKIPFRAVVEAINKSAFIQSSYPVILSIENHCSVQQQQRMANIFQAIFGEKLVTNFMFDQDYSDEPYLPSPLSLKHKILIKNKKLIVEIPATLSTGLTRQNTFKQSNLSSRASSIISNTSGSSLNEEFSDDEYEDDDDFDNIDEKTYHTTWGSIEDKYRHSVCHSNITPTKSKVQDQDERSRKRSNQIARELSDLVIYVQAIKFRGLNPYSPHNSIRANPKQQQQQQQQQQSQQSQQNLPNAQQISQQQQNVLKTSGSVVTVGSILKNSSGDTLSLPSSSHLSDSLSLSYDASSISGSESHLPPLSNSTRNRTLPNANHPCYQCSSINEASAKKLCRKDPLGLIAHTESQLMRTYPAGLRIDSSNFNPVFFWSFGIQMVALNYQTEDIPMHINKAMFEENNSCGYVRKPDVLWNRSHLMYRRYSPLEKEFDGLHVTQLVLNIVSGQYLNQSSLYSSTFVEIELLGIPVDCGKRKTKIIRKNSFNPLWNETFYFKIMFHDLAFLKFSVYDAETGLVIAQRVISLKCIRPGYRHVRLRSPTNQPLNMASLFVYTRVEEESLDRSYDEIDEQYLQQRGEKNRGGRGNNSGADTSDVPVLFEASRLDVVNSLESKVPQLKRKMFFLTVYDVVPDKPYTILKITQESTTKDVLTQAMQKMNKSAQDMSNFILIEEVYRGWEKKDRLLPPSQRVLDMTEKPLQAQGHWKGEGRFILKKIGNDPSSRAWVTSIRRTTDRRASLAATMAGAAGGTGAPGGVGSGKEPTADDLLALENVDNFLVCVYNVSQDIPYAILRVPMKSTAQDVLAQALLKARRLDNPNNFVLVEELNYSNKSNDTMQRILLDDENVYVTQANWKTIGRFVIHERSQLTPSTIRKTILPIEKISRGFSISRGSSSSSTSVHSLASKSPIQVALSDPTASSSTSRFKSRSAGAHESASASGSGVGTKSRHHGHGRTKFSSEKDTSFSSTSAGNAGSKSANRREVHSEGETLSDEETKESDIMSTMSRFKRMSIKKLKSWKS</sequence>
<feature type="compositionally biased region" description="Polar residues" evidence="9">
    <location>
        <begin position="1291"/>
        <end position="1300"/>
    </location>
</feature>
<feature type="compositionally biased region" description="Low complexity" evidence="9">
    <location>
        <begin position="112"/>
        <end position="124"/>
    </location>
</feature>
<evidence type="ECO:0000256" key="9">
    <source>
        <dbReference type="SAM" id="MobiDB-lite"/>
    </source>
</evidence>
<dbReference type="GO" id="GO:0007186">
    <property type="term" value="P:G protein-coupled receptor signaling pathway"/>
    <property type="evidence" value="ECO:0007669"/>
    <property type="project" value="TreeGrafter"/>
</dbReference>
<dbReference type="PROSITE" id="PS50008">
    <property type="entry name" value="PIPLC_Y_DOMAIN"/>
    <property type="match status" value="1"/>
</dbReference>
<dbReference type="InterPro" id="IPR000008">
    <property type="entry name" value="C2_dom"/>
</dbReference>
<feature type="compositionally biased region" description="Low complexity" evidence="9">
    <location>
        <begin position="1243"/>
        <end position="1254"/>
    </location>
</feature>
<dbReference type="PRINTS" id="PR00390">
    <property type="entry name" value="PHPHLIPASEC"/>
</dbReference>
<dbReference type="GO" id="GO:0051209">
    <property type="term" value="P:release of sequestered calcium ion into cytosol"/>
    <property type="evidence" value="ECO:0007669"/>
    <property type="project" value="TreeGrafter"/>
</dbReference>
<dbReference type="SUPFAM" id="SSF49562">
    <property type="entry name" value="C2 domain (Calcium/lipid-binding domain, CaLB)"/>
    <property type="match status" value="1"/>
</dbReference>
<feature type="region of interest" description="Disordered" evidence="9">
    <location>
        <begin position="1421"/>
        <end position="1440"/>
    </location>
</feature>
<dbReference type="SUPFAM" id="SSF54236">
    <property type="entry name" value="Ubiquitin-like"/>
    <property type="match status" value="2"/>
</dbReference>
<evidence type="ECO:0000256" key="1">
    <source>
        <dbReference type="ARBA" id="ARBA00001195"/>
    </source>
</evidence>
<dbReference type="InterPro" id="IPR000159">
    <property type="entry name" value="RA_dom"/>
</dbReference>
<dbReference type="InterPro" id="IPR035892">
    <property type="entry name" value="C2_domain_sf"/>
</dbReference>
<evidence type="ECO:0000313" key="14">
    <source>
        <dbReference type="EnsemblMetazoa" id="AFUN009089-PA"/>
    </source>
</evidence>
<reference evidence="14" key="1">
    <citation type="submission" date="2020-05" db="UniProtKB">
        <authorList>
            <consortium name="EnsemblMetazoa"/>
        </authorList>
    </citation>
    <scope>IDENTIFICATION</scope>
    <source>
        <strain evidence="14">FUMOZ</strain>
    </source>
</reference>
<dbReference type="GO" id="GO:0005085">
    <property type="term" value="F:guanyl-nucleotide exchange factor activity"/>
    <property type="evidence" value="ECO:0007669"/>
    <property type="project" value="UniProtKB-KW"/>
</dbReference>
<dbReference type="PANTHER" id="PTHR10336:SF6">
    <property type="entry name" value="1-PHOSPHATIDYLINOSITOL 4,5-BISPHOSPHATE PHOSPHODIESTERASE EPSILON-1"/>
    <property type="match status" value="1"/>
</dbReference>
<dbReference type="Gene3D" id="1.10.840.10">
    <property type="entry name" value="Ras guanine-nucleotide exchange factors catalytic domain"/>
    <property type="match status" value="1"/>
</dbReference>
<evidence type="ECO:0000259" key="11">
    <source>
        <dbReference type="PROSITE" id="PS50008"/>
    </source>
</evidence>
<feature type="domain" description="Ras-associating" evidence="13">
    <location>
        <begin position="1746"/>
        <end position="1843"/>
    </location>
</feature>
<dbReference type="InterPro" id="IPR000909">
    <property type="entry name" value="PLipase_C_PInositol-sp_X_dom"/>
</dbReference>
<dbReference type="Gene3D" id="1.10.238.10">
    <property type="entry name" value="EF-hand"/>
    <property type="match status" value="1"/>
</dbReference>
<feature type="region of interest" description="Disordered" evidence="9">
    <location>
        <begin position="427"/>
        <end position="460"/>
    </location>
</feature>
<dbReference type="SUPFAM" id="SSF48366">
    <property type="entry name" value="Ras GEF"/>
    <property type="match status" value="1"/>
</dbReference>
<dbReference type="GO" id="GO:0046488">
    <property type="term" value="P:phosphatidylinositol metabolic process"/>
    <property type="evidence" value="ECO:0007669"/>
    <property type="project" value="TreeGrafter"/>
</dbReference>